<proteinExistence type="inferred from homology"/>
<gene>
    <name evidence="5" type="ORF">LMS43_02815</name>
</gene>
<dbReference type="PANTHER" id="PTHR30290">
    <property type="entry name" value="PERIPLASMIC BINDING COMPONENT OF ABC TRANSPORTER"/>
    <property type="match status" value="1"/>
</dbReference>
<comment type="caution">
    <text evidence="5">The sequence shown here is derived from an EMBL/GenBank/DDBJ whole genome shotgun (WGS) entry which is preliminary data.</text>
</comment>
<evidence type="ECO:0000256" key="1">
    <source>
        <dbReference type="ARBA" id="ARBA00005695"/>
    </source>
</evidence>
<dbReference type="Gene3D" id="3.40.190.10">
    <property type="entry name" value="Periplasmic binding protein-like II"/>
    <property type="match status" value="1"/>
</dbReference>
<evidence type="ECO:0000256" key="3">
    <source>
        <dbReference type="SAM" id="SignalP"/>
    </source>
</evidence>
<evidence type="ECO:0000313" key="5">
    <source>
        <dbReference type="EMBL" id="MDN4120216.1"/>
    </source>
</evidence>
<keyword evidence="2 3" id="KW-0732">Signal</keyword>
<name>A0ABT8EFY1_9BURK</name>
<dbReference type="Gene3D" id="3.10.105.10">
    <property type="entry name" value="Dipeptide-binding Protein, Domain 3"/>
    <property type="match status" value="1"/>
</dbReference>
<feature type="domain" description="Solute-binding protein family 5" evidence="4">
    <location>
        <begin position="76"/>
        <end position="444"/>
    </location>
</feature>
<keyword evidence="6" id="KW-1185">Reference proteome</keyword>
<evidence type="ECO:0000259" key="4">
    <source>
        <dbReference type="Pfam" id="PF00496"/>
    </source>
</evidence>
<evidence type="ECO:0000313" key="6">
    <source>
        <dbReference type="Proteomes" id="UP001168613"/>
    </source>
</evidence>
<protein>
    <submittedName>
        <fullName evidence="5">ABC transporter substrate-binding protein</fullName>
    </submittedName>
</protein>
<dbReference type="EMBL" id="JAJHNU010000001">
    <property type="protein sequence ID" value="MDN4120216.1"/>
    <property type="molecule type" value="Genomic_DNA"/>
</dbReference>
<dbReference type="InterPro" id="IPR039424">
    <property type="entry name" value="SBP_5"/>
</dbReference>
<evidence type="ECO:0000256" key="2">
    <source>
        <dbReference type="ARBA" id="ARBA00022729"/>
    </source>
</evidence>
<dbReference type="CDD" id="cd08502">
    <property type="entry name" value="PBP2_NikA_DppA_OppA_like_16"/>
    <property type="match status" value="1"/>
</dbReference>
<dbReference type="SUPFAM" id="SSF53850">
    <property type="entry name" value="Periplasmic binding protein-like II"/>
    <property type="match status" value="1"/>
</dbReference>
<dbReference type="Pfam" id="PF00496">
    <property type="entry name" value="SBP_bac_5"/>
    <property type="match status" value="1"/>
</dbReference>
<dbReference type="RefSeq" id="WP_266122454.1">
    <property type="nucleotide sequence ID" value="NZ_JAJHNU010000001.1"/>
</dbReference>
<dbReference type="PANTHER" id="PTHR30290:SF38">
    <property type="entry name" value="D,D-DIPEPTIDE-BINDING PERIPLASMIC PROTEIN DDPA-RELATED"/>
    <property type="match status" value="1"/>
</dbReference>
<feature type="chain" id="PRO_5046037777" evidence="3">
    <location>
        <begin position="26"/>
        <end position="528"/>
    </location>
</feature>
<accession>A0ABT8EFY1</accession>
<organism evidence="5 6">
    <name type="scientific">Alcaligenes endophyticus</name>
    <dbReference type="NCBI Taxonomy" id="1929088"/>
    <lineage>
        <taxon>Bacteria</taxon>
        <taxon>Pseudomonadati</taxon>
        <taxon>Pseudomonadota</taxon>
        <taxon>Betaproteobacteria</taxon>
        <taxon>Burkholderiales</taxon>
        <taxon>Alcaligenaceae</taxon>
        <taxon>Alcaligenes</taxon>
    </lineage>
</organism>
<dbReference type="InterPro" id="IPR030678">
    <property type="entry name" value="Peptide/Ni-bd"/>
</dbReference>
<comment type="similarity">
    <text evidence="1">Belongs to the bacterial solute-binding protein 5 family.</text>
</comment>
<reference evidence="5" key="1">
    <citation type="submission" date="2021-11" db="EMBL/GenBank/DDBJ databases">
        <title>Draft genome sequence of Alcaligenes endophyticus type strain CCUG 75668T.</title>
        <authorList>
            <person name="Salva-Serra F."/>
            <person name="Duran R.E."/>
            <person name="Seeger M."/>
            <person name="Moore E.R.B."/>
            <person name="Jaen-Luchoro D."/>
        </authorList>
    </citation>
    <scope>NUCLEOTIDE SEQUENCE</scope>
    <source>
        <strain evidence="5">CCUG 75668</strain>
    </source>
</reference>
<sequence length="528" mass="57770">MSSFSVFTPKRVLAAVLGSVFLAIAAPSVSAKSTLRLAPTADLKTLDPLFNTAYITRNHGYMVFDTLFGQDSKGMPQPQMVESWTTSDDGLTWRFTLRDQLQFNDGTPVTSEDSIASIQRWAKKDTLGKLLMQYGAAFKAIDDKTFELTLEQPFGLVLEALSKPSGMPPFILPKRLAETDPNEPITEMVGSGPFLFMQEEWVPGNKVVYEKNPNYVPRSEPADGLAGGKHVSLDRVEWIYIPDANTAVAALQNGEVDMIESVTPDFLPVLEGNSEVKLTPTVASQGMIVPNFANPPFNNPLARQALYHLVNQEEMLAAVGYSGDYATQYCPSMYTCSSPLSTDAGAAPFAKVNIDRAKELLKEAGYQGEKVVILYPTDNVNSPANLVLSEALKSAGVNVDLQAMDWATVASRRLKKDSVADGGWNIFITHGGYFDAGTPVTNPWLSAPCGNGLPGWPCDEKLDELRSQWIAEGDAQKRIELAADIQARAYESVPYVMWGEFKPVMATRGLSNTDLLQFGIPVMWNISK</sequence>
<dbReference type="PIRSF" id="PIRSF002741">
    <property type="entry name" value="MppA"/>
    <property type="match status" value="1"/>
</dbReference>
<feature type="signal peptide" evidence="3">
    <location>
        <begin position="1"/>
        <end position="25"/>
    </location>
</feature>
<dbReference type="InterPro" id="IPR000914">
    <property type="entry name" value="SBP_5_dom"/>
</dbReference>
<dbReference type="Proteomes" id="UP001168613">
    <property type="component" value="Unassembled WGS sequence"/>
</dbReference>